<sequence length="317" mass="33046">MASSSSTPTPAPTTSTPAPTTTTTKSPRPLENKLAIITGASRGIGAAVARLLAARGCSLVLNHATEASAKLAADLAAKLRARHGVVAAAVRADVGEEGGPGEIVEAARGVWGEMNGGEGEGDGKEGEMRIDVLVNNAAVQAKAYLGDIRPEEFWRVYKINVLGTAMLTQAVVPYLPWDRSGRIVNMSSVVNSNGMAGYSIYGGTKGAVEAMTRVWATELAERATVNAVNIGPTMTDMYQDIPVEVLADVLKSWFPTAPLSAVRDHDSDRMKYFADALGGRPGYPDEVAGIVAMLCLPESGWTTGGLIGANGGGRVSY</sequence>
<dbReference type="InterPro" id="IPR020904">
    <property type="entry name" value="Sc_DH/Rdtase_CS"/>
</dbReference>
<evidence type="ECO:0000256" key="5">
    <source>
        <dbReference type="SAM" id="MobiDB-lite"/>
    </source>
</evidence>
<dbReference type="PANTHER" id="PTHR42760">
    <property type="entry name" value="SHORT-CHAIN DEHYDROGENASES/REDUCTASES FAMILY MEMBER"/>
    <property type="match status" value="1"/>
</dbReference>
<dbReference type="RefSeq" id="XP_020125174.1">
    <property type="nucleotide sequence ID" value="XM_020270162.1"/>
</dbReference>
<dbReference type="SMART" id="SM00822">
    <property type="entry name" value="PKS_KR"/>
    <property type="match status" value="1"/>
</dbReference>
<evidence type="ECO:0000313" key="7">
    <source>
        <dbReference type="EMBL" id="OJD28914.1"/>
    </source>
</evidence>
<dbReference type="PRINTS" id="PR00080">
    <property type="entry name" value="SDRFAMILY"/>
</dbReference>
<keyword evidence="2" id="KW-0521">NADP</keyword>
<evidence type="ECO:0000313" key="8">
    <source>
        <dbReference type="Proteomes" id="UP000183809"/>
    </source>
</evidence>
<dbReference type="STRING" id="236234.A0A1J9QLH4"/>
<comment type="caution">
    <text evidence="7">The sequence shown here is derived from an EMBL/GenBank/DDBJ whole genome shotgun (WGS) entry which is preliminary data.</text>
</comment>
<comment type="similarity">
    <text evidence="1 4">Belongs to the short-chain dehydrogenases/reductases (SDR) family.</text>
</comment>
<dbReference type="EMBL" id="MNUE01000103">
    <property type="protein sequence ID" value="OJD28914.1"/>
    <property type="molecule type" value="Genomic_DNA"/>
</dbReference>
<dbReference type="Gene3D" id="3.40.50.720">
    <property type="entry name" value="NAD(P)-binding Rossmann-like Domain"/>
    <property type="match status" value="1"/>
</dbReference>
<dbReference type="InterPro" id="IPR036291">
    <property type="entry name" value="NAD(P)-bd_dom_sf"/>
</dbReference>
<feature type="region of interest" description="Disordered" evidence="5">
    <location>
        <begin position="1"/>
        <end position="29"/>
    </location>
</feature>
<evidence type="ECO:0000256" key="2">
    <source>
        <dbReference type="ARBA" id="ARBA00022857"/>
    </source>
</evidence>
<protein>
    <submittedName>
        <fullName evidence="7">Nad-binding protein</fullName>
    </submittedName>
</protein>
<dbReference type="GO" id="GO:0016616">
    <property type="term" value="F:oxidoreductase activity, acting on the CH-OH group of donors, NAD or NADP as acceptor"/>
    <property type="evidence" value="ECO:0007669"/>
    <property type="project" value="TreeGrafter"/>
</dbReference>
<feature type="domain" description="Ketoreductase" evidence="6">
    <location>
        <begin position="33"/>
        <end position="237"/>
    </location>
</feature>
<dbReference type="CDD" id="cd05233">
    <property type="entry name" value="SDR_c"/>
    <property type="match status" value="1"/>
</dbReference>
<reference evidence="7 8" key="1">
    <citation type="submission" date="2016-10" db="EMBL/GenBank/DDBJ databases">
        <title>Proteomics and genomics reveal pathogen-plant mechanisms compatible with a hemibiotrophic lifestyle of Diplodia corticola.</title>
        <authorList>
            <person name="Fernandes I."/>
            <person name="De Jonge R."/>
            <person name="Van De Peer Y."/>
            <person name="Devreese B."/>
            <person name="Alves A."/>
            <person name="Esteves A.C."/>
        </authorList>
    </citation>
    <scope>NUCLEOTIDE SEQUENCE [LARGE SCALE GENOMIC DNA]</scope>
    <source>
        <strain evidence="7 8">CBS 112549</strain>
    </source>
</reference>
<dbReference type="OrthoDB" id="3930252at2759"/>
<feature type="compositionally biased region" description="Low complexity" evidence="5">
    <location>
        <begin position="1"/>
        <end position="27"/>
    </location>
</feature>
<evidence type="ECO:0000256" key="1">
    <source>
        <dbReference type="ARBA" id="ARBA00006484"/>
    </source>
</evidence>
<dbReference type="InterPro" id="IPR057326">
    <property type="entry name" value="KR_dom"/>
</dbReference>
<name>A0A1J9QLH4_9PEZI</name>
<dbReference type="GO" id="GO:0006633">
    <property type="term" value="P:fatty acid biosynthetic process"/>
    <property type="evidence" value="ECO:0007669"/>
    <property type="project" value="TreeGrafter"/>
</dbReference>
<dbReference type="PANTHER" id="PTHR42760:SF111">
    <property type="entry name" value="3-OXOACYL-(ACYL-CARRIER-PROTEIN) REDUCTASE (AFU_ORTHOLOGUE AFUA_1G10100)"/>
    <property type="match status" value="1"/>
</dbReference>
<keyword evidence="8" id="KW-1185">Reference proteome</keyword>
<evidence type="ECO:0000256" key="3">
    <source>
        <dbReference type="ARBA" id="ARBA00023002"/>
    </source>
</evidence>
<dbReference type="Proteomes" id="UP000183809">
    <property type="component" value="Unassembled WGS sequence"/>
</dbReference>
<evidence type="ECO:0000256" key="4">
    <source>
        <dbReference type="RuleBase" id="RU000363"/>
    </source>
</evidence>
<dbReference type="PRINTS" id="PR00081">
    <property type="entry name" value="GDHRDH"/>
</dbReference>
<dbReference type="AlphaFoldDB" id="A0A1J9QLH4"/>
<accession>A0A1J9QLH4</accession>
<dbReference type="SUPFAM" id="SSF51735">
    <property type="entry name" value="NAD(P)-binding Rossmann-fold domains"/>
    <property type="match status" value="1"/>
</dbReference>
<evidence type="ECO:0000259" key="6">
    <source>
        <dbReference type="SMART" id="SM00822"/>
    </source>
</evidence>
<dbReference type="Pfam" id="PF00106">
    <property type="entry name" value="adh_short"/>
    <property type="match status" value="2"/>
</dbReference>
<organism evidence="7 8">
    <name type="scientific">Diplodia corticola</name>
    <dbReference type="NCBI Taxonomy" id="236234"/>
    <lineage>
        <taxon>Eukaryota</taxon>
        <taxon>Fungi</taxon>
        <taxon>Dikarya</taxon>
        <taxon>Ascomycota</taxon>
        <taxon>Pezizomycotina</taxon>
        <taxon>Dothideomycetes</taxon>
        <taxon>Dothideomycetes incertae sedis</taxon>
        <taxon>Botryosphaeriales</taxon>
        <taxon>Botryosphaeriaceae</taxon>
        <taxon>Diplodia</taxon>
    </lineage>
</organism>
<dbReference type="InterPro" id="IPR002347">
    <property type="entry name" value="SDR_fam"/>
</dbReference>
<dbReference type="GO" id="GO:0048038">
    <property type="term" value="F:quinone binding"/>
    <property type="evidence" value="ECO:0007669"/>
    <property type="project" value="TreeGrafter"/>
</dbReference>
<proteinExistence type="inferred from homology"/>
<dbReference type="PROSITE" id="PS00061">
    <property type="entry name" value="ADH_SHORT"/>
    <property type="match status" value="1"/>
</dbReference>
<dbReference type="GeneID" id="31010421"/>
<gene>
    <name evidence="7" type="ORF">BKCO1_10300013</name>
</gene>
<keyword evidence="3" id="KW-0560">Oxidoreductase</keyword>
<dbReference type="FunFam" id="3.40.50.720:FF:000374">
    <property type="entry name" value="3-oxoacyl-(Acyl-carrier-protein) reductase"/>
    <property type="match status" value="1"/>
</dbReference>